<reference evidence="1" key="1">
    <citation type="submission" date="2021-05" db="EMBL/GenBank/DDBJ databases">
        <authorList>
            <person name="Alioto T."/>
            <person name="Alioto T."/>
            <person name="Gomez Garrido J."/>
        </authorList>
    </citation>
    <scope>NUCLEOTIDE SEQUENCE</scope>
</reference>
<dbReference type="EMBL" id="HBUF01138007">
    <property type="protein sequence ID" value="CAG6645708.1"/>
    <property type="molecule type" value="Transcribed_RNA"/>
</dbReference>
<protein>
    <submittedName>
        <fullName evidence="1">Uncharacterized protein</fullName>
    </submittedName>
</protein>
<evidence type="ECO:0000313" key="1">
    <source>
        <dbReference type="EMBL" id="CAG6645708.1"/>
    </source>
</evidence>
<sequence>MFSGDGLHKFYKRIIRGGYRIKFHNFSVQMFCEIFPSRFFEIESSFKFYLFRNNCGSDGTRDWSMLSSRNSSFYCFGRLVSYVLTNKNIVWVVFLPPSLAVK</sequence>
<dbReference type="AlphaFoldDB" id="A0A8D8W4P0"/>
<organism evidence="1">
    <name type="scientific">Cacopsylla melanoneura</name>
    <dbReference type="NCBI Taxonomy" id="428564"/>
    <lineage>
        <taxon>Eukaryota</taxon>
        <taxon>Metazoa</taxon>
        <taxon>Ecdysozoa</taxon>
        <taxon>Arthropoda</taxon>
        <taxon>Hexapoda</taxon>
        <taxon>Insecta</taxon>
        <taxon>Pterygota</taxon>
        <taxon>Neoptera</taxon>
        <taxon>Paraneoptera</taxon>
        <taxon>Hemiptera</taxon>
        <taxon>Sternorrhyncha</taxon>
        <taxon>Psylloidea</taxon>
        <taxon>Psyllidae</taxon>
        <taxon>Psyllinae</taxon>
        <taxon>Cacopsylla</taxon>
    </lineage>
</organism>
<accession>A0A8D8W4P0</accession>
<name>A0A8D8W4P0_9HEMI</name>
<proteinExistence type="predicted"/>